<dbReference type="InterPro" id="IPR051604">
    <property type="entry name" value="Ergot_Alk_Oxidoreductase"/>
</dbReference>
<sequence>MFAITGITGQVGGVVARQLLAQQHDVRAVVRDAKKGAAWAGAGCEVALANMEDAQALTRAFAGAEGVFVLLPPNFDPSPGFPESRRIIAALREALEAARPRKVVCLSTIGAQAEEANLLQQLRIMEQELGTLSMPVAFLRAAWFIENAMWDVEPASTTGIVPGFLQPLERAVPMVATADIGRVAAQLLGETWVGRRVVELEGPRRVSPDDLAAAFGHLLGRDVRAQAVPRDTWESLFRAQGMRNPAPRIQMLDGFNEGWIRFEASEAETMKGAVTVETVLRGLIGRAPAATCT</sequence>
<feature type="domain" description="NAD(P)-binding" evidence="1">
    <location>
        <begin position="6"/>
        <end position="125"/>
    </location>
</feature>
<dbReference type="AlphaFoldDB" id="A0A1H4HNS1"/>
<proteinExistence type="predicted"/>
<evidence type="ECO:0000313" key="3">
    <source>
        <dbReference type="Proteomes" id="UP000198638"/>
    </source>
</evidence>
<dbReference type="STRING" id="83784.SAMN05192564_11195"/>
<gene>
    <name evidence="2" type="ORF">SAMN05192564_11195</name>
</gene>
<dbReference type="Gene3D" id="3.90.25.10">
    <property type="entry name" value="UDP-galactose 4-epimerase, domain 1"/>
    <property type="match status" value="1"/>
</dbReference>
<dbReference type="RefSeq" id="WP_090537605.1">
    <property type="nucleotide sequence ID" value="NZ_FNRQ01000011.1"/>
</dbReference>
<accession>A0A1H4HNS1</accession>
<dbReference type="OrthoDB" id="9777801at2"/>
<evidence type="ECO:0000313" key="2">
    <source>
        <dbReference type="EMBL" id="SEB23311.1"/>
    </source>
</evidence>
<keyword evidence="3" id="KW-1185">Reference proteome</keyword>
<dbReference type="Gene3D" id="3.40.50.720">
    <property type="entry name" value="NAD(P)-binding Rossmann-like Domain"/>
    <property type="match status" value="1"/>
</dbReference>
<dbReference type="InterPro" id="IPR036291">
    <property type="entry name" value="NAD(P)-bd_dom_sf"/>
</dbReference>
<dbReference type="PANTHER" id="PTHR43162:SF1">
    <property type="entry name" value="PRESTALK A DIFFERENTIATION PROTEIN A"/>
    <property type="match status" value="1"/>
</dbReference>
<dbReference type="EMBL" id="FNRQ01000011">
    <property type="protein sequence ID" value="SEB23311.1"/>
    <property type="molecule type" value="Genomic_DNA"/>
</dbReference>
<name>A0A1H4HNS1_9BURK</name>
<organism evidence="2 3">
    <name type="scientific">Paraburkholderia sartisoli</name>
    <dbReference type="NCBI Taxonomy" id="83784"/>
    <lineage>
        <taxon>Bacteria</taxon>
        <taxon>Pseudomonadati</taxon>
        <taxon>Pseudomonadota</taxon>
        <taxon>Betaproteobacteria</taxon>
        <taxon>Burkholderiales</taxon>
        <taxon>Burkholderiaceae</taxon>
        <taxon>Paraburkholderia</taxon>
    </lineage>
</organism>
<dbReference type="InterPro" id="IPR016040">
    <property type="entry name" value="NAD(P)-bd_dom"/>
</dbReference>
<dbReference type="Pfam" id="PF13460">
    <property type="entry name" value="NAD_binding_10"/>
    <property type="match status" value="1"/>
</dbReference>
<dbReference type="PANTHER" id="PTHR43162">
    <property type="match status" value="1"/>
</dbReference>
<protein>
    <submittedName>
        <fullName evidence="2">Uncharacterized conserved protein YbjT, contains NAD(P)-binding and DUF2867 domains</fullName>
    </submittedName>
</protein>
<reference evidence="3" key="1">
    <citation type="submission" date="2016-10" db="EMBL/GenBank/DDBJ databases">
        <authorList>
            <person name="Varghese N."/>
            <person name="Submissions S."/>
        </authorList>
    </citation>
    <scope>NUCLEOTIDE SEQUENCE [LARGE SCALE GENOMIC DNA]</scope>
    <source>
        <strain evidence="3">LMG 24000</strain>
    </source>
</reference>
<dbReference type="Proteomes" id="UP000198638">
    <property type="component" value="Unassembled WGS sequence"/>
</dbReference>
<evidence type="ECO:0000259" key="1">
    <source>
        <dbReference type="Pfam" id="PF13460"/>
    </source>
</evidence>
<dbReference type="SUPFAM" id="SSF51735">
    <property type="entry name" value="NAD(P)-binding Rossmann-fold domains"/>
    <property type="match status" value="1"/>
</dbReference>